<evidence type="ECO:0000256" key="9">
    <source>
        <dbReference type="ARBA" id="ARBA00023012"/>
    </source>
</evidence>
<dbReference type="SUPFAM" id="SSF55874">
    <property type="entry name" value="ATPase domain of HSP90 chaperone/DNA topoisomerase II/histidine kinase"/>
    <property type="match status" value="1"/>
</dbReference>
<proteinExistence type="predicted"/>
<dbReference type="SMART" id="SM00387">
    <property type="entry name" value="HATPase_c"/>
    <property type="match status" value="1"/>
</dbReference>
<dbReference type="Pfam" id="PF02518">
    <property type="entry name" value="HATPase_c"/>
    <property type="match status" value="1"/>
</dbReference>
<dbReference type="Gene3D" id="1.10.287.130">
    <property type="match status" value="1"/>
</dbReference>
<evidence type="ECO:0000256" key="13">
    <source>
        <dbReference type="ARBA" id="ARBA00040841"/>
    </source>
</evidence>
<dbReference type="SUPFAM" id="SSF158472">
    <property type="entry name" value="HAMP domain-like"/>
    <property type="match status" value="1"/>
</dbReference>
<comment type="subcellular location">
    <subcellularLocation>
        <location evidence="2">Membrane</location>
        <topology evidence="2">Multi-pass membrane protein</topology>
    </subcellularLocation>
</comment>
<evidence type="ECO:0000256" key="11">
    <source>
        <dbReference type="ARBA" id="ARBA00023136"/>
    </source>
</evidence>
<evidence type="ECO:0000256" key="4">
    <source>
        <dbReference type="ARBA" id="ARBA00022553"/>
    </source>
</evidence>
<organism evidence="17 18">
    <name type="scientific">Clostridium tertium</name>
    <dbReference type="NCBI Taxonomy" id="1559"/>
    <lineage>
        <taxon>Bacteria</taxon>
        <taxon>Bacillati</taxon>
        <taxon>Bacillota</taxon>
        <taxon>Clostridia</taxon>
        <taxon>Eubacteriales</taxon>
        <taxon>Clostridiaceae</taxon>
        <taxon>Clostridium</taxon>
    </lineage>
</organism>
<dbReference type="CDD" id="cd00075">
    <property type="entry name" value="HATPase"/>
    <property type="match status" value="1"/>
</dbReference>
<keyword evidence="11 14" id="KW-0472">Membrane</keyword>
<evidence type="ECO:0000256" key="6">
    <source>
        <dbReference type="ARBA" id="ARBA00022692"/>
    </source>
</evidence>
<keyword evidence="10" id="KW-0843">Virulence</keyword>
<evidence type="ECO:0000256" key="3">
    <source>
        <dbReference type="ARBA" id="ARBA00012438"/>
    </source>
</evidence>
<dbReference type="Gene3D" id="6.10.340.10">
    <property type="match status" value="1"/>
</dbReference>
<dbReference type="InterPro" id="IPR003661">
    <property type="entry name" value="HisK_dim/P_dom"/>
</dbReference>
<dbReference type="SMART" id="SM00304">
    <property type="entry name" value="HAMP"/>
    <property type="match status" value="1"/>
</dbReference>
<dbReference type="InterPro" id="IPR036890">
    <property type="entry name" value="HATPase_C_sf"/>
</dbReference>
<evidence type="ECO:0000256" key="1">
    <source>
        <dbReference type="ARBA" id="ARBA00000085"/>
    </source>
</evidence>
<dbReference type="FunFam" id="1.10.287.130:FF:000001">
    <property type="entry name" value="Two-component sensor histidine kinase"/>
    <property type="match status" value="1"/>
</dbReference>
<feature type="transmembrane region" description="Helical" evidence="14">
    <location>
        <begin position="16"/>
        <end position="39"/>
    </location>
</feature>
<dbReference type="InterPro" id="IPR036097">
    <property type="entry name" value="HisK_dim/P_sf"/>
</dbReference>
<dbReference type="CDD" id="cd06225">
    <property type="entry name" value="HAMP"/>
    <property type="match status" value="1"/>
</dbReference>
<dbReference type="Pfam" id="PF00512">
    <property type="entry name" value="HisKA"/>
    <property type="match status" value="1"/>
</dbReference>
<keyword evidence="9" id="KW-0902">Two-component regulatory system</keyword>
<keyword evidence="18" id="KW-1185">Reference proteome</keyword>
<keyword evidence="6 14" id="KW-0812">Transmembrane</keyword>
<dbReference type="SMART" id="SM00388">
    <property type="entry name" value="HisKA"/>
    <property type="match status" value="1"/>
</dbReference>
<evidence type="ECO:0000256" key="12">
    <source>
        <dbReference type="ARBA" id="ARBA00037219"/>
    </source>
</evidence>
<dbReference type="PRINTS" id="PR00344">
    <property type="entry name" value="BCTRLSENSOR"/>
</dbReference>
<comment type="catalytic activity">
    <reaction evidence="1">
        <text>ATP + protein L-histidine = ADP + protein N-phospho-L-histidine.</text>
        <dbReference type="EC" id="2.7.13.3"/>
    </reaction>
</comment>
<accession>A0A9X3XIK6</accession>
<dbReference type="GO" id="GO:0000155">
    <property type="term" value="F:phosphorelay sensor kinase activity"/>
    <property type="evidence" value="ECO:0007669"/>
    <property type="project" value="InterPro"/>
</dbReference>
<dbReference type="RefSeq" id="WP_008679778.1">
    <property type="nucleotide sequence ID" value="NZ_CABKOG010000003.1"/>
</dbReference>
<dbReference type="FunFam" id="3.30.565.10:FF:000006">
    <property type="entry name" value="Sensor histidine kinase WalK"/>
    <property type="match status" value="1"/>
</dbReference>
<dbReference type="InterPro" id="IPR004358">
    <property type="entry name" value="Sig_transdc_His_kin-like_C"/>
</dbReference>
<evidence type="ECO:0000256" key="10">
    <source>
        <dbReference type="ARBA" id="ARBA00023026"/>
    </source>
</evidence>
<evidence type="ECO:0000256" key="5">
    <source>
        <dbReference type="ARBA" id="ARBA00022679"/>
    </source>
</evidence>
<keyword evidence="7 17" id="KW-0418">Kinase</keyword>
<evidence type="ECO:0000313" key="17">
    <source>
        <dbReference type="EMBL" id="MDC4238966.1"/>
    </source>
</evidence>
<feature type="transmembrane region" description="Helical" evidence="14">
    <location>
        <begin position="59"/>
        <end position="84"/>
    </location>
</feature>
<dbReference type="InterPro" id="IPR005467">
    <property type="entry name" value="His_kinase_dom"/>
</dbReference>
<evidence type="ECO:0000259" key="16">
    <source>
        <dbReference type="PROSITE" id="PS50885"/>
    </source>
</evidence>
<dbReference type="InterPro" id="IPR003594">
    <property type="entry name" value="HATPase_dom"/>
</dbReference>
<evidence type="ECO:0000259" key="15">
    <source>
        <dbReference type="PROSITE" id="PS50109"/>
    </source>
</evidence>
<dbReference type="CDD" id="cd00082">
    <property type="entry name" value="HisKA"/>
    <property type="match status" value="1"/>
</dbReference>
<reference evidence="17" key="1">
    <citation type="submission" date="2022-05" db="EMBL/GenBank/DDBJ databases">
        <title>Draft genome sequence of Clostridium tertium strain CP3 isolated from Peru.</title>
        <authorList>
            <person name="Hurtado R."/>
            <person name="Lima L."/>
            <person name="Sousa T."/>
            <person name="Jaiswal A.K."/>
            <person name="Tiwari S."/>
            <person name="Maturrano L."/>
            <person name="Brenig B."/>
            <person name="Azevedo V."/>
        </authorList>
    </citation>
    <scope>NUCLEOTIDE SEQUENCE</scope>
    <source>
        <strain evidence="17">CP3</strain>
    </source>
</reference>
<feature type="domain" description="HAMP" evidence="16">
    <location>
        <begin position="81"/>
        <end position="133"/>
    </location>
</feature>
<dbReference type="PANTHER" id="PTHR45528:SF11">
    <property type="entry name" value="HISTIDINE KINASE"/>
    <property type="match status" value="1"/>
</dbReference>
<dbReference type="SUPFAM" id="SSF47384">
    <property type="entry name" value="Homodimeric domain of signal transducing histidine kinase"/>
    <property type="match status" value="1"/>
</dbReference>
<dbReference type="PROSITE" id="PS50109">
    <property type="entry name" value="HIS_KIN"/>
    <property type="match status" value="1"/>
</dbReference>
<evidence type="ECO:0000256" key="8">
    <source>
        <dbReference type="ARBA" id="ARBA00022989"/>
    </source>
</evidence>
<dbReference type="Pfam" id="PF00672">
    <property type="entry name" value="HAMP"/>
    <property type="match status" value="1"/>
</dbReference>
<dbReference type="Proteomes" id="UP001141183">
    <property type="component" value="Unassembled WGS sequence"/>
</dbReference>
<sequence length="353" mass="40700">MKKIYNYFRHTLQGKIIVYFFTTVLLSNIVTFFIVSPIVNRKISGSEQYLIPILKEFHGLKFVILGISFIISLTLLCFISTLAVKQIKKLTKATNEVAEGNFDVKLETKEKDEIAQLIFHFNDMAKKLKNTAYIQKDFVNNISHELKTPIASIQGFAKVLKNKDLTEEEREEYLNIIIEESKRLENLSSNILKISKLENQDVLENQSKFALDENIRRAILLLQNKWIEKNIKFNLDLPTTYYYGNEELFLQVWTNIIENAVKFSRENGEINIGIEKSFDFIKVYIEDKGIGMNEEVVSHIFDKFYQKDDSRSASGYGLGLAIVERIVELSKGSIYVKSELNKGSTFIISLSRG</sequence>
<evidence type="ECO:0000256" key="2">
    <source>
        <dbReference type="ARBA" id="ARBA00004141"/>
    </source>
</evidence>
<keyword evidence="5" id="KW-0808">Transferase</keyword>
<evidence type="ECO:0000313" key="18">
    <source>
        <dbReference type="Proteomes" id="UP001141183"/>
    </source>
</evidence>
<dbReference type="GO" id="GO:0005886">
    <property type="term" value="C:plasma membrane"/>
    <property type="evidence" value="ECO:0007669"/>
    <property type="project" value="TreeGrafter"/>
</dbReference>
<dbReference type="EC" id="2.7.13.3" evidence="3"/>
<keyword evidence="8 14" id="KW-1133">Transmembrane helix</keyword>
<evidence type="ECO:0000256" key="7">
    <source>
        <dbReference type="ARBA" id="ARBA00022777"/>
    </source>
</evidence>
<dbReference type="EMBL" id="JAMRYU010000001">
    <property type="protein sequence ID" value="MDC4238966.1"/>
    <property type="molecule type" value="Genomic_DNA"/>
</dbReference>
<keyword evidence="4" id="KW-0597">Phosphoprotein</keyword>
<dbReference type="InterPro" id="IPR003660">
    <property type="entry name" value="HAMP_dom"/>
</dbReference>
<gene>
    <name evidence="17" type="ORF">NE398_02120</name>
</gene>
<feature type="domain" description="Histidine kinase" evidence="15">
    <location>
        <begin position="141"/>
        <end position="353"/>
    </location>
</feature>
<evidence type="ECO:0000256" key="14">
    <source>
        <dbReference type="SAM" id="Phobius"/>
    </source>
</evidence>
<dbReference type="Gene3D" id="3.30.565.10">
    <property type="entry name" value="Histidine kinase-like ATPase, C-terminal domain"/>
    <property type="match status" value="1"/>
</dbReference>
<protein>
    <recommendedName>
        <fullName evidence="13">Heme sensor protein HssS</fullName>
        <ecNumber evidence="3">2.7.13.3</ecNumber>
    </recommendedName>
</protein>
<dbReference type="InterPro" id="IPR050398">
    <property type="entry name" value="HssS/ArlS-like"/>
</dbReference>
<dbReference type="PANTHER" id="PTHR45528">
    <property type="entry name" value="SENSOR HISTIDINE KINASE CPXA"/>
    <property type="match status" value="1"/>
</dbReference>
<dbReference type="PROSITE" id="PS50885">
    <property type="entry name" value="HAMP"/>
    <property type="match status" value="1"/>
</dbReference>
<dbReference type="AlphaFoldDB" id="A0A9X3XIK6"/>
<comment type="caution">
    <text evidence="17">The sequence shown here is derived from an EMBL/GenBank/DDBJ whole genome shotgun (WGS) entry which is preliminary data.</text>
</comment>
<comment type="function">
    <text evidence="12">Member of the two-component regulatory system HssS/HssR involved in intracellular heme homeostasis and tempering of staphylococcal virulence. HssS functions as a heme sensor histidine kinase which is autophosphorylated at a histidine residue and transfers its phosphate group to an aspartate residue of HssR. HssR/HssS activates the expression of hrtAB, an efflux pump, in response to extracellular heme, hemin, hemoglobin or blood.</text>
</comment>
<name>A0A9X3XIK6_9CLOT</name>